<dbReference type="Pfam" id="PF13489">
    <property type="entry name" value="Methyltransf_23"/>
    <property type="match status" value="1"/>
</dbReference>
<dbReference type="Gene3D" id="3.40.50.150">
    <property type="entry name" value="Vaccinia Virus protein VP39"/>
    <property type="match status" value="1"/>
</dbReference>
<organism evidence="1">
    <name type="scientific">marine sediment metagenome</name>
    <dbReference type="NCBI Taxonomy" id="412755"/>
    <lineage>
        <taxon>unclassified sequences</taxon>
        <taxon>metagenomes</taxon>
        <taxon>ecological metagenomes</taxon>
    </lineage>
</organism>
<dbReference type="AlphaFoldDB" id="A0A0F9PBG1"/>
<dbReference type="SUPFAM" id="SSF53335">
    <property type="entry name" value="S-adenosyl-L-methionine-dependent methyltransferases"/>
    <property type="match status" value="1"/>
</dbReference>
<comment type="caution">
    <text evidence="1">The sequence shown here is derived from an EMBL/GenBank/DDBJ whole genome shotgun (WGS) entry which is preliminary data.</text>
</comment>
<name>A0A0F9PBG1_9ZZZZ</name>
<dbReference type="EMBL" id="LAZR01006636">
    <property type="protein sequence ID" value="KKM90722.1"/>
    <property type="molecule type" value="Genomic_DNA"/>
</dbReference>
<evidence type="ECO:0000313" key="1">
    <source>
        <dbReference type="EMBL" id="KKM90722.1"/>
    </source>
</evidence>
<dbReference type="InterPro" id="IPR029063">
    <property type="entry name" value="SAM-dependent_MTases_sf"/>
</dbReference>
<reference evidence="1" key="1">
    <citation type="journal article" date="2015" name="Nature">
        <title>Complex archaea that bridge the gap between prokaryotes and eukaryotes.</title>
        <authorList>
            <person name="Spang A."/>
            <person name="Saw J.H."/>
            <person name="Jorgensen S.L."/>
            <person name="Zaremba-Niedzwiedzka K."/>
            <person name="Martijn J."/>
            <person name="Lind A.E."/>
            <person name="van Eijk R."/>
            <person name="Schleper C."/>
            <person name="Guy L."/>
            <person name="Ettema T.J."/>
        </authorList>
    </citation>
    <scope>NUCLEOTIDE SEQUENCE</scope>
</reference>
<proteinExistence type="predicted"/>
<accession>A0A0F9PBG1</accession>
<evidence type="ECO:0008006" key="2">
    <source>
        <dbReference type="Google" id="ProtNLM"/>
    </source>
</evidence>
<sequence>MFYGLKKRIKVVIKERKRQEFQAQRVYEEYQRFKIKILSHLNKNDIREPIILEIGCGMRLPFAIQFINDGFKYYGSEIVATGKRFSIKKYFRAIFVNEDILNLIENLAWDFLLCGRFHKELSKIYGKKMGNKQIKKANFFFHNIENLDIPENFADVIITNSVFEHVDDLNRLLLKMKQILKLNGITYNQIHLYPSLSGGHDEWSFPELEEPRDIPPWSHIRTDCDYKTPVNIFLNKYKQSVYEREFEKKFGSIEIENIHVEGEKLLNEDILKSIPDEFTRDDLLNRNVAILAKNTN</sequence>
<protein>
    <recommendedName>
        <fullName evidence="2">Methyltransferase type 11 domain-containing protein</fullName>
    </recommendedName>
</protein>
<gene>
    <name evidence="1" type="ORF">LCGC14_1235750</name>
</gene>